<dbReference type="EC" id="3.1.3.16" evidence="3"/>
<dbReference type="PROSITE" id="PS01032">
    <property type="entry name" value="PPM_1"/>
    <property type="match status" value="1"/>
</dbReference>
<feature type="domain" description="PPM-type phosphatase" evidence="11">
    <location>
        <begin position="49"/>
        <end position="418"/>
    </location>
</feature>
<comment type="similarity">
    <text evidence="9">Belongs to the PP2C family.</text>
</comment>
<keyword evidence="7 9" id="KW-0904">Protein phosphatase</keyword>
<evidence type="ECO:0000256" key="1">
    <source>
        <dbReference type="ARBA" id="ARBA00001936"/>
    </source>
</evidence>
<dbReference type="PANTHER" id="PTHR47992">
    <property type="entry name" value="PROTEIN PHOSPHATASE"/>
    <property type="match status" value="1"/>
</dbReference>
<dbReference type="GO" id="GO:0046872">
    <property type="term" value="F:metal ion binding"/>
    <property type="evidence" value="ECO:0007669"/>
    <property type="project" value="UniProtKB-KW"/>
</dbReference>
<dbReference type="Gene3D" id="3.60.40.10">
    <property type="entry name" value="PPM-type phosphatase domain"/>
    <property type="match status" value="1"/>
</dbReference>
<evidence type="ECO:0000256" key="10">
    <source>
        <dbReference type="SAM" id="MobiDB-lite"/>
    </source>
</evidence>
<dbReference type="InterPro" id="IPR015655">
    <property type="entry name" value="PP2C"/>
</dbReference>
<feature type="region of interest" description="Disordered" evidence="10">
    <location>
        <begin position="349"/>
        <end position="381"/>
    </location>
</feature>
<dbReference type="InterPro" id="IPR001932">
    <property type="entry name" value="PPM-type_phosphatase-like_dom"/>
</dbReference>
<evidence type="ECO:0000256" key="6">
    <source>
        <dbReference type="ARBA" id="ARBA00022842"/>
    </source>
</evidence>
<evidence type="ECO:0000259" key="11">
    <source>
        <dbReference type="PROSITE" id="PS51746"/>
    </source>
</evidence>
<reference evidence="12" key="1">
    <citation type="submission" date="2022-07" db="EMBL/GenBank/DDBJ databases">
        <authorList>
            <person name="Macas J."/>
            <person name="Novak P."/>
            <person name="Neumann P."/>
        </authorList>
    </citation>
    <scope>NUCLEOTIDE SEQUENCE</scope>
</reference>
<evidence type="ECO:0000256" key="7">
    <source>
        <dbReference type="ARBA" id="ARBA00022912"/>
    </source>
</evidence>
<dbReference type="CDD" id="cd00143">
    <property type="entry name" value="PP2Cc"/>
    <property type="match status" value="1"/>
</dbReference>
<evidence type="ECO:0000313" key="13">
    <source>
        <dbReference type="Proteomes" id="UP001152484"/>
    </source>
</evidence>
<proteinExistence type="inferred from homology"/>
<comment type="caution">
    <text evidence="12">The sequence shown here is derived from an EMBL/GenBank/DDBJ whole genome shotgun (WGS) entry which is preliminary data.</text>
</comment>
<dbReference type="Proteomes" id="UP001152484">
    <property type="component" value="Unassembled WGS sequence"/>
</dbReference>
<evidence type="ECO:0000256" key="3">
    <source>
        <dbReference type="ARBA" id="ARBA00013081"/>
    </source>
</evidence>
<evidence type="ECO:0000256" key="8">
    <source>
        <dbReference type="ARBA" id="ARBA00023211"/>
    </source>
</evidence>
<protein>
    <recommendedName>
        <fullName evidence="3">protein-serine/threonine phosphatase</fullName>
        <ecNumber evidence="3">3.1.3.16</ecNumber>
    </recommendedName>
</protein>
<dbReference type="SMART" id="SM00332">
    <property type="entry name" value="PP2Cc"/>
    <property type="match status" value="1"/>
</dbReference>
<accession>A0A9P0ZN76</accession>
<evidence type="ECO:0000256" key="5">
    <source>
        <dbReference type="ARBA" id="ARBA00022801"/>
    </source>
</evidence>
<feature type="compositionally biased region" description="Low complexity" evidence="10">
    <location>
        <begin position="359"/>
        <end position="374"/>
    </location>
</feature>
<dbReference type="OrthoDB" id="10264738at2759"/>
<dbReference type="InterPro" id="IPR036457">
    <property type="entry name" value="PPM-type-like_dom_sf"/>
</dbReference>
<gene>
    <name evidence="12" type="ORF">CEURO_LOCUS18108</name>
</gene>
<name>A0A9P0ZN76_CUSEU</name>
<keyword evidence="13" id="KW-1185">Reference proteome</keyword>
<sequence length="423" mass="46414">MDSCYLKRKRPPQLQIPNVLGDIRAEADPTSKASATITQNDAVRSSAKGVGVFSVKGRKKLMEDSHKIVSFPRAKKGFFGVYDGHGGSKAAEFVTENLHSNILEILKTRHGSSAAKEEAIKDGYLKTDRQFLEMGICSGVCCVTALIEGDEIIVSNLGDCRAVLSRGGSAEVLTKDHRAGQEDEKKRIEDKGGYVEIYGGAWRVHGVLSVSRSIGDSHLKDWVVAEPETKRMPITSDMQYLVLASDGLWDKVGNQEAIDVVMQSCQKETTHSQQHNDDLKENEFEFNCKSTSPSPKLKRVSIVKSNKGRECEFGNENESPAAVKSLRISLVKSSIWKETAGSGFIQENGGSPVKAQRTSVAHSSIRVSSRSPCSRRSDDSLKENEENSFSLVAACQRLANLAVTRGSWDDVTVMIIDLGHFKY</sequence>
<dbReference type="EMBL" id="CAMAPE010000051">
    <property type="protein sequence ID" value="CAH9108440.1"/>
    <property type="molecule type" value="Genomic_DNA"/>
</dbReference>
<keyword evidence="4" id="KW-0479">Metal-binding</keyword>
<comment type="cofactor">
    <cofactor evidence="1">
        <name>Mn(2+)</name>
        <dbReference type="ChEBI" id="CHEBI:29035"/>
    </cofactor>
</comment>
<dbReference type="Pfam" id="PF00481">
    <property type="entry name" value="PP2C"/>
    <property type="match status" value="1"/>
</dbReference>
<evidence type="ECO:0000256" key="9">
    <source>
        <dbReference type="RuleBase" id="RU003465"/>
    </source>
</evidence>
<keyword evidence="5 9" id="KW-0378">Hydrolase</keyword>
<evidence type="ECO:0000256" key="2">
    <source>
        <dbReference type="ARBA" id="ARBA00001946"/>
    </source>
</evidence>
<dbReference type="InterPro" id="IPR000222">
    <property type="entry name" value="PP2C_BS"/>
</dbReference>
<dbReference type="PROSITE" id="PS51746">
    <property type="entry name" value="PPM_2"/>
    <property type="match status" value="1"/>
</dbReference>
<dbReference type="AlphaFoldDB" id="A0A9P0ZN76"/>
<keyword evidence="6" id="KW-0460">Magnesium</keyword>
<evidence type="ECO:0000313" key="12">
    <source>
        <dbReference type="EMBL" id="CAH9108440.1"/>
    </source>
</evidence>
<dbReference type="GO" id="GO:0004722">
    <property type="term" value="F:protein serine/threonine phosphatase activity"/>
    <property type="evidence" value="ECO:0007669"/>
    <property type="project" value="UniProtKB-EC"/>
</dbReference>
<evidence type="ECO:0000256" key="4">
    <source>
        <dbReference type="ARBA" id="ARBA00022723"/>
    </source>
</evidence>
<dbReference type="SUPFAM" id="SSF81606">
    <property type="entry name" value="PP2C-like"/>
    <property type="match status" value="1"/>
</dbReference>
<comment type="cofactor">
    <cofactor evidence="2">
        <name>Mg(2+)</name>
        <dbReference type="ChEBI" id="CHEBI:18420"/>
    </cofactor>
</comment>
<keyword evidence="8" id="KW-0464">Manganese</keyword>
<organism evidence="12 13">
    <name type="scientific">Cuscuta europaea</name>
    <name type="common">European dodder</name>
    <dbReference type="NCBI Taxonomy" id="41803"/>
    <lineage>
        <taxon>Eukaryota</taxon>
        <taxon>Viridiplantae</taxon>
        <taxon>Streptophyta</taxon>
        <taxon>Embryophyta</taxon>
        <taxon>Tracheophyta</taxon>
        <taxon>Spermatophyta</taxon>
        <taxon>Magnoliopsida</taxon>
        <taxon>eudicotyledons</taxon>
        <taxon>Gunneridae</taxon>
        <taxon>Pentapetalae</taxon>
        <taxon>asterids</taxon>
        <taxon>lamiids</taxon>
        <taxon>Solanales</taxon>
        <taxon>Convolvulaceae</taxon>
        <taxon>Cuscuteae</taxon>
        <taxon>Cuscuta</taxon>
        <taxon>Cuscuta subgen. Cuscuta</taxon>
    </lineage>
</organism>